<dbReference type="Proteomes" id="UP001152523">
    <property type="component" value="Unassembled WGS sequence"/>
</dbReference>
<gene>
    <name evidence="2" type="ORF">CEPIT_LOCUS23179</name>
</gene>
<evidence type="ECO:0000313" key="3">
    <source>
        <dbReference type="Proteomes" id="UP001152523"/>
    </source>
</evidence>
<dbReference type="EMBL" id="CAMAPF010000915">
    <property type="protein sequence ID" value="CAH9120738.1"/>
    <property type="molecule type" value="Genomic_DNA"/>
</dbReference>
<feature type="compositionally biased region" description="Basic and acidic residues" evidence="1">
    <location>
        <begin position="73"/>
        <end position="86"/>
    </location>
</feature>
<feature type="region of interest" description="Disordered" evidence="1">
    <location>
        <begin position="67"/>
        <end position="97"/>
    </location>
</feature>
<accession>A0AAV0E9Y2</accession>
<organism evidence="2 3">
    <name type="scientific">Cuscuta epithymum</name>
    <dbReference type="NCBI Taxonomy" id="186058"/>
    <lineage>
        <taxon>Eukaryota</taxon>
        <taxon>Viridiplantae</taxon>
        <taxon>Streptophyta</taxon>
        <taxon>Embryophyta</taxon>
        <taxon>Tracheophyta</taxon>
        <taxon>Spermatophyta</taxon>
        <taxon>Magnoliopsida</taxon>
        <taxon>eudicotyledons</taxon>
        <taxon>Gunneridae</taxon>
        <taxon>Pentapetalae</taxon>
        <taxon>asterids</taxon>
        <taxon>lamiids</taxon>
        <taxon>Solanales</taxon>
        <taxon>Convolvulaceae</taxon>
        <taxon>Cuscuteae</taxon>
        <taxon>Cuscuta</taxon>
        <taxon>Cuscuta subgen. Cuscuta</taxon>
    </lineage>
</organism>
<evidence type="ECO:0000313" key="2">
    <source>
        <dbReference type="EMBL" id="CAH9120738.1"/>
    </source>
</evidence>
<feature type="compositionally biased region" description="Basic residues" evidence="1">
    <location>
        <begin position="87"/>
        <end position="97"/>
    </location>
</feature>
<keyword evidence="3" id="KW-1185">Reference proteome</keyword>
<comment type="caution">
    <text evidence="2">The sequence shown here is derived from an EMBL/GenBank/DDBJ whole genome shotgun (WGS) entry which is preliminary data.</text>
</comment>
<proteinExistence type="predicted"/>
<sequence>MNFMDMHAHLEGRRRVSHTGVGRRRCVWRKGRLRPVKVEAELRRRGYGGWAAKMVAREAGTVESVPVGSMEATKMEESNRIYSGDKNKRKKRTRGSR</sequence>
<name>A0AAV0E9Y2_9ASTE</name>
<dbReference type="AlphaFoldDB" id="A0AAV0E9Y2"/>
<reference evidence="2" key="1">
    <citation type="submission" date="2022-07" db="EMBL/GenBank/DDBJ databases">
        <authorList>
            <person name="Macas J."/>
            <person name="Novak P."/>
            <person name="Neumann P."/>
        </authorList>
    </citation>
    <scope>NUCLEOTIDE SEQUENCE</scope>
</reference>
<evidence type="ECO:0000256" key="1">
    <source>
        <dbReference type="SAM" id="MobiDB-lite"/>
    </source>
</evidence>
<protein>
    <submittedName>
        <fullName evidence="2">Uncharacterized protein</fullName>
    </submittedName>
</protein>